<keyword evidence="3" id="KW-1185">Reference proteome</keyword>
<dbReference type="SUPFAM" id="SSF54593">
    <property type="entry name" value="Glyoxalase/Bleomycin resistance protein/Dihydroxybiphenyl dioxygenase"/>
    <property type="match status" value="2"/>
</dbReference>
<dbReference type="InterPro" id="IPR004360">
    <property type="entry name" value="Glyas_Fos-R_dOase_dom"/>
</dbReference>
<gene>
    <name evidence="2" type="ORF">EV675_1318</name>
</gene>
<dbReference type="Pfam" id="PF00903">
    <property type="entry name" value="Glyoxalase"/>
    <property type="match status" value="1"/>
</dbReference>
<comment type="caution">
    <text evidence="2">The sequence shown here is derived from an EMBL/GenBank/DDBJ whole genome shotgun (WGS) entry which is preliminary data.</text>
</comment>
<dbReference type="Gene3D" id="3.10.180.10">
    <property type="entry name" value="2,3-Dihydroxybiphenyl 1,2-Dioxygenase, domain 1"/>
    <property type="match status" value="1"/>
</dbReference>
<dbReference type="EMBL" id="SGXC01000001">
    <property type="protein sequence ID" value="RZS85295.1"/>
    <property type="molecule type" value="Genomic_DNA"/>
</dbReference>
<reference evidence="2 3" key="1">
    <citation type="submission" date="2019-02" db="EMBL/GenBank/DDBJ databases">
        <title>Genomic Encyclopedia of Type Strains, Phase IV (KMG-IV): sequencing the most valuable type-strain genomes for metagenomic binning, comparative biology and taxonomic classification.</title>
        <authorList>
            <person name="Goeker M."/>
        </authorList>
    </citation>
    <scope>NUCLEOTIDE SEQUENCE [LARGE SCALE GENOMIC DNA]</scope>
    <source>
        <strain evidence="2 3">K24</strain>
    </source>
</reference>
<evidence type="ECO:0000259" key="1">
    <source>
        <dbReference type="PROSITE" id="PS51819"/>
    </source>
</evidence>
<accession>A0A4Q7NJQ1</accession>
<dbReference type="RefSeq" id="WP_130356525.1">
    <property type="nucleotide sequence ID" value="NZ_SGXC01000001.1"/>
</dbReference>
<dbReference type="InterPro" id="IPR029068">
    <property type="entry name" value="Glyas_Bleomycin-R_OHBP_Dase"/>
</dbReference>
<dbReference type="GO" id="GO:0051213">
    <property type="term" value="F:dioxygenase activity"/>
    <property type="evidence" value="ECO:0007669"/>
    <property type="project" value="UniProtKB-KW"/>
</dbReference>
<evidence type="ECO:0000313" key="2">
    <source>
        <dbReference type="EMBL" id="RZS85295.1"/>
    </source>
</evidence>
<proteinExistence type="predicted"/>
<protein>
    <submittedName>
        <fullName evidence="2">Glyoxalase/bleomycin resistance protein/dioxygenase superfamily protein</fullName>
    </submittedName>
</protein>
<dbReference type="AlphaFoldDB" id="A0A4Q7NJQ1"/>
<keyword evidence="2" id="KW-0560">Oxidoreductase</keyword>
<dbReference type="Proteomes" id="UP000292445">
    <property type="component" value="Unassembled WGS sequence"/>
</dbReference>
<sequence length="326" mass="36194">MAIVGIHSLIYHVEDLGTCAAFMQEFGLVPVASGDADIRFAVPDGAGVTLRRVSAPPAGGGVRTVWGVDTRASLDALVAGLARDRPVECDGDGTCWFDSDCGMTMGLALFDRRPVMCAPDPINAPGRVRRLDTWRKWRERALPRTINHVVYGVDDYKASWDFFRHRLGFRLSDHSRGLGVFLRADGAPEHHTLFLQNCHYHAPGSAGFLHACFGVEDIDELMAGANHMARRGYRSKLGVGRHRIASALFYYLDCPAGGEIEYGADTDYLDDHWQPREWDPKFGFISWCSNLPAFMQEPAAPLVRVLASEDDVDIPDLAAYRRRKDT</sequence>
<dbReference type="PROSITE" id="PS51819">
    <property type="entry name" value="VOC"/>
    <property type="match status" value="1"/>
</dbReference>
<name>A0A4Q7NJQ1_9BURK</name>
<organism evidence="2 3">
    <name type="scientific">Pigmentiphaga kullae</name>
    <dbReference type="NCBI Taxonomy" id="151784"/>
    <lineage>
        <taxon>Bacteria</taxon>
        <taxon>Pseudomonadati</taxon>
        <taxon>Pseudomonadota</taxon>
        <taxon>Betaproteobacteria</taxon>
        <taxon>Burkholderiales</taxon>
        <taxon>Alcaligenaceae</taxon>
        <taxon>Pigmentiphaga</taxon>
    </lineage>
</organism>
<dbReference type="InterPro" id="IPR037523">
    <property type="entry name" value="VOC_core"/>
</dbReference>
<dbReference type="OrthoDB" id="6909416at2"/>
<evidence type="ECO:0000313" key="3">
    <source>
        <dbReference type="Proteomes" id="UP000292445"/>
    </source>
</evidence>
<keyword evidence="2" id="KW-0223">Dioxygenase</keyword>
<feature type="domain" description="VOC" evidence="1">
    <location>
        <begin position="145"/>
        <end position="265"/>
    </location>
</feature>